<dbReference type="EMBL" id="CYPU01000071">
    <property type="protein sequence ID" value="CUH49772.1"/>
    <property type="molecule type" value="Genomic_DNA"/>
</dbReference>
<feature type="chain" id="PRO_5006015514" evidence="1">
    <location>
        <begin position="18"/>
        <end position="144"/>
    </location>
</feature>
<reference evidence="2 3" key="1">
    <citation type="submission" date="2015-09" db="EMBL/GenBank/DDBJ databases">
        <authorList>
            <consortium name="Swine Surveillance"/>
        </authorList>
    </citation>
    <scope>NUCLEOTIDE SEQUENCE [LARGE SCALE GENOMIC DNA]</scope>
    <source>
        <strain evidence="2 3">CECT 4292</strain>
    </source>
</reference>
<evidence type="ECO:0000256" key="1">
    <source>
        <dbReference type="SAM" id="SignalP"/>
    </source>
</evidence>
<keyword evidence="1" id="KW-0732">Signal</keyword>
<organism evidence="2 3">
    <name type="scientific">Ruegeria atlantica</name>
    <dbReference type="NCBI Taxonomy" id="81569"/>
    <lineage>
        <taxon>Bacteria</taxon>
        <taxon>Pseudomonadati</taxon>
        <taxon>Pseudomonadota</taxon>
        <taxon>Alphaproteobacteria</taxon>
        <taxon>Rhodobacterales</taxon>
        <taxon>Roseobacteraceae</taxon>
        <taxon>Ruegeria</taxon>
    </lineage>
</organism>
<name>A0A0N7LR42_9RHOB</name>
<sequence length="144" mass="15841">MRSIMAALAALFLMCVAATSKEIQVGNDPGGRVVDRMVHIEIANRTDAQFQIIGDYCHSSCTMLLGAGDVCISPQTIFGFHGPHRSNRKKMTEDEFAIKSASLSSYYPNPVRKWFMSKARFAGPNELMFVTGEYLIGLGVQECA</sequence>
<evidence type="ECO:0000313" key="2">
    <source>
        <dbReference type="EMBL" id="CUH49772.1"/>
    </source>
</evidence>
<gene>
    <name evidence="2" type="ORF">RUA4292_03969</name>
</gene>
<protein>
    <submittedName>
        <fullName evidence="2">Uncharacterized protein</fullName>
    </submittedName>
</protein>
<evidence type="ECO:0000313" key="3">
    <source>
        <dbReference type="Proteomes" id="UP000050783"/>
    </source>
</evidence>
<dbReference type="InterPro" id="IPR029045">
    <property type="entry name" value="ClpP/crotonase-like_dom_sf"/>
</dbReference>
<dbReference type="Proteomes" id="UP000050783">
    <property type="component" value="Unassembled WGS sequence"/>
</dbReference>
<dbReference type="AlphaFoldDB" id="A0A0N7LR42"/>
<dbReference type="STRING" id="81569.RUM4293_01553"/>
<accession>A0A0N7LR42</accession>
<dbReference type="SUPFAM" id="SSF52096">
    <property type="entry name" value="ClpP/crotonase"/>
    <property type="match status" value="1"/>
</dbReference>
<proteinExistence type="predicted"/>
<feature type="signal peptide" evidence="1">
    <location>
        <begin position="1"/>
        <end position="17"/>
    </location>
</feature>